<gene>
    <name evidence="3" type="ORF">LSH36_99g05008</name>
</gene>
<evidence type="ECO:0000256" key="1">
    <source>
        <dbReference type="SAM" id="MobiDB-lite"/>
    </source>
</evidence>
<evidence type="ECO:0000313" key="4">
    <source>
        <dbReference type="Proteomes" id="UP001208570"/>
    </source>
</evidence>
<evidence type="ECO:0000313" key="3">
    <source>
        <dbReference type="EMBL" id="KAK2162417.1"/>
    </source>
</evidence>
<proteinExistence type="predicted"/>
<feature type="compositionally biased region" description="Basic residues" evidence="1">
    <location>
        <begin position="84"/>
        <end position="95"/>
    </location>
</feature>
<accession>A0AAD9JZZ9</accession>
<organism evidence="3 4">
    <name type="scientific">Paralvinella palmiformis</name>
    <dbReference type="NCBI Taxonomy" id="53620"/>
    <lineage>
        <taxon>Eukaryota</taxon>
        <taxon>Metazoa</taxon>
        <taxon>Spiralia</taxon>
        <taxon>Lophotrochozoa</taxon>
        <taxon>Annelida</taxon>
        <taxon>Polychaeta</taxon>
        <taxon>Sedentaria</taxon>
        <taxon>Canalipalpata</taxon>
        <taxon>Terebellida</taxon>
        <taxon>Terebelliformia</taxon>
        <taxon>Alvinellidae</taxon>
        <taxon>Paralvinella</taxon>
    </lineage>
</organism>
<reference evidence="3" key="1">
    <citation type="journal article" date="2023" name="Mol. Biol. Evol.">
        <title>Third-Generation Sequencing Reveals the Adaptive Role of the Epigenome in Three Deep-Sea Polychaetes.</title>
        <authorList>
            <person name="Perez M."/>
            <person name="Aroh O."/>
            <person name="Sun Y."/>
            <person name="Lan Y."/>
            <person name="Juniper S.K."/>
            <person name="Young C.R."/>
            <person name="Angers B."/>
            <person name="Qian P.Y."/>
        </authorList>
    </citation>
    <scope>NUCLEOTIDE SEQUENCE</scope>
    <source>
        <strain evidence="3">P08H-3</strain>
    </source>
</reference>
<comment type="caution">
    <text evidence="3">The sequence shown here is derived from an EMBL/GenBank/DDBJ whole genome shotgun (WGS) entry which is preliminary data.</text>
</comment>
<feature type="compositionally biased region" description="Polar residues" evidence="1">
    <location>
        <begin position="105"/>
        <end position="122"/>
    </location>
</feature>
<keyword evidence="4" id="KW-1185">Reference proteome</keyword>
<name>A0AAD9JZZ9_9ANNE</name>
<feature type="signal peptide" evidence="2">
    <location>
        <begin position="1"/>
        <end position="25"/>
    </location>
</feature>
<dbReference type="Proteomes" id="UP001208570">
    <property type="component" value="Unassembled WGS sequence"/>
</dbReference>
<dbReference type="AlphaFoldDB" id="A0AAD9JZZ9"/>
<evidence type="ECO:0000256" key="2">
    <source>
        <dbReference type="SAM" id="SignalP"/>
    </source>
</evidence>
<sequence length="122" mass="13400">MKTSMTLMATALLCVASLLVSQVAARPYDGQLAEKDRQIFSVLTCICLNIAGHSSICRQNSSSSSAAFRLGFPFHGSKEEFRNVGRRHEHARPTRSRKEIESVRSRSANSPDTGQPVTISTF</sequence>
<feature type="region of interest" description="Disordered" evidence="1">
    <location>
        <begin position="81"/>
        <end position="122"/>
    </location>
</feature>
<dbReference type="EMBL" id="JAODUP010000099">
    <property type="protein sequence ID" value="KAK2162417.1"/>
    <property type="molecule type" value="Genomic_DNA"/>
</dbReference>
<protein>
    <submittedName>
        <fullName evidence="3">Uncharacterized protein</fullName>
    </submittedName>
</protein>
<feature type="chain" id="PRO_5041926425" evidence="2">
    <location>
        <begin position="26"/>
        <end position="122"/>
    </location>
</feature>
<keyword evidence="2" id="KW-0732">Signal</keyword>